<keyword evidence="2" id="KW-0472">Membrane</keyword>
<feature type="compositionally biased region" description="Basic and acidic residues" evidence="1">
    <location>
        <begin position="182"/>
        <end position="198"/>
    </location>
</feature>
<evidence type="ECO:0000256" key="1">
    <source>
        <dbReference type="SAM" id="MobiDB-lite"/>
    </source>
</evidence>
<dbReference type="Proteomes" id="UP000321049">
    <property type="component" value="Unassembled WGS sequence"/>
</dbReference>
<evidence type="ECO:0000256" key="2">
    <source>
        <dbReference type="SAM" id="Phobius"/>
    </source>
</evidence>
<sequence>MTVTQPADRRRGGRGRAAGVLLVLAGLTAVVAVPTWFTTTGTTALQGVVTVEVTGTQAAPAVLAAAVAILAAVAAVGLVGRAGRWVVAAVVVACGVLVAATALAVTADPVAAVTPVVAAQTGVGTLAGPVTTSIWPWVAVGVGILDVAAGVWFLRASRAWSGPSQRHEPAAAGAPAQPPAEPDERSDWDALSRGDDPS</sequence>
<protein>
    <recommendedName>
        <fullName evidence="5">Trp biosynthesis protein</fullName>
    </recommendedName>
</protein>
<evidence type="ECO:0008006" key="5">
    <source>
        <dbReference type="Google" id="ProtNLM"/>
    </source>
</evidence>
<dbReference type="AlphaFoldDB" id="A0A511JIM4"/>
<organism evidence="3 4">
    <name type="scientific">Cellulomonas terrae</name>
    <dbReference type="NCBI Taxonomy" id="311234"/>
    <lineage>
        <taxon>Bacteria</taxon>
        <taxon>Bacillati</taxon>
        <taxon>Actinomycetota</taxon>
        <taxon>Actinomycetes</taxon>
        <taxon>Micrococcales</taxon>
        <taxon>Cellulomonadaceae</taxon>
        <taxon>Cellulomonas</taxon>
    </lineage>
</organism>
<dbReference type="OrthoDB" id="4829889at2"/>
<comment type="caution">
    <text evidence="3">The sequence shown here is derived from an EMBL/GenBank/DDBJ whole genome shotgun (WGS) entry which is preliminary data.</text>
</comment>
<reference evidence="3 4" key="1">
    <citation type="submission" date="2019-07" db="EMBL/GenBank/DDBJ databases">
        <title>Whole genome shotgun sequence of Cellulomonas terrae NBRC 100819.</title>
        <authorList>
            <person name="Hosoyama A."/>
            <person name="Uohara A."/>
            <person name="Ohji S."/>
            <person name="Ichikawa N."/>
        </authorList>
    </citation>
    <scope>NUCLEOTIDE SEQUENCE [LARGE SCALE GENOMIC DNA]</scope>
    <source>
        <strain evidence="3 4">NBRC 100819</strain>
    </source>
</reference>
<gene>
    <name evidence="3" type="ORF">CTE05_10600</name>
</gene>
<keyword evidence="2" id="KW-0812">Transmembrane</keyword>
<accession>A0A511JIM4</accession>
<evidence type="ECO:0000313" key="4">
    <source>
        <dbReference type="Proteomes" id="UP000321049"/>
    </source>
</evidence>
<evidence type="ECO:0000313" key="3">
    <source>
        <dbReference type="EMBL" id="GEL97513.1"/>
    </source>
</evidence>
<keyword evidence="2" id="KW-1133">Transmembrane helix</keyword>
<feature type="region of interest" description="Disordered" evidence="1">
    <location>
        <begin position="163"/>
        <end position="198"/>
    </location>
</feature>
<dbReference type="RefSeq" id="WP_146845064.1">
    <property type="nucleotide sequence ID" value="NZ_BJWH01000003.1"/>
</dbReference>
<dbReference type="Pfam" id="PF09534">
    <property type="entry name" value="Trp_oprn_chp"/>
    <property type="match status" value="1"/>
</dbReference>
<proteinExistence type="predicted"/>
<feature type="transmembrane region" description="Helical" evidence="2">
    <location>
        <begin position="57"/>
        <end position="78"/>
    </location>
</feature>
<dbReference type="EMBL" id="BJWH01000003">
    <property type="protein sequence ID" value="GEL97513.1"/>
    <property type="molecule type" value="Genomic_DNA"/>
</dbReference>
<feature type="transmembrane region" description="Helical" evidence="2">
    <location>
        <begin position="85"/>
        <end position="105"/>
    </location>
</feature>
<keyword evidence="4" id="KW-1185">Reference proteome</keyword>
<dbReference type="InterPro" id="IPR019051">
    <property type="entry name" value="Trp_biosyn_TM_oprn/chp"/>
</dbReference>
<feature type="transmembrane region" description="Helical" evidence="2">
    <location>
        <begin position="134"/>
        <end position="154"/>
    </location>
</feature>
<feature type="transmembrane region" description="Helical" evidence="2">
    <location>
        <begin position="17"/>
        <end position="37"/>
    </location>
</feature>
<name>A0A511JIM4_9CELL</name>